<protein>
    <recommendedName>
        <fullName evidence="3">Glycoside hydrolase family 19 catalytic domain-containing protein</fullName>
    </recommendedName>
</protein>
<evidence type="ECO:0000313" key="1">
    <source>
        <dbReference type="EMBL" id="GAJ91048.1"/>
    </source>
</evidence>
<reference evidence="1 2" key="1">
    <citation type="submission" date="2014-05" db="EMBL/GenBank/DDBJ databases">
        <title>Whole genome shotgun sequence of Rhizobium rhizogenes NBRC 13257.</title>
        <authorList>
            <person name="Katano-Makiyama Y."/>
            <person name="Hosoyama A."/>
            <person name="Hashimoto M."/>
            <person name="Hosoyama Y."/>
            <person name="Noguchi M."/>
            <person name="Tsuchikane K."/>
            <person name="Kimura A."/>
            <person name="Ohji S."/>
            <person name="Ichikawa N."/>
            <person name="Yamazoe A."/>
            <person name="Fujita N."/>
        </authorList>
    </citation>
    <scope>NUCLEOTIDE SEQUENCE [LARGE SCALE GENOMIC DNA]</scope>
    <source>
        <strain evidence="1 2">NBRC 13257</strain>
    </source>
</reference>
<dbReference type="SUPFAM" id="SSF53955">
    <property type="entry name" value="Lysozyme-like"/>
    <property type="match status" value="1"/>
</dbReference>
<dbReference type="AlphaFoldDB" id="A0AA87U617"/>
<dbReference type="InterPro" id="IPR023346">
    <property type="entry name" value="Lysozyme-like_dom_sf"/>
</dbReference>
<gene>
    <name evidence="1" type="ORF">RRH01S_01_05190</name>
</gene>
<dbReference type="RefSeq" id="WP_042469856.1">
    <property type="nucleotide sequence ID" value="NZ_BAYX01000001.1"/>
</dbReference>
<comment type="caution">
    <text evidence="1">The sequence shown here is derived from an EMBL/GenBank/DDBJ whole genome shotgun (WGS) entry which is preliminary data.</text>
</comment>
<dbReference type="EMBL" id="BAYX01000001">
    <property type="protein sequence ID" value="GAJ91048.1"/>
    <property type="molecule type" value="Genomic_DNA"/>
</dbReference>
<dbReference type="Proteomes" id="UP000026941">
    <property type="component" value="Unassembled WGS sequence"/>
</dbReference>
<dbReference type="Gene3D" id="1.10.530.10">
    <property type="match status" value="1"/>
</dbReference>
<sequence length="186" mass="20105">MNHAKFFAAVASSLFGGRLTQPQVDGINALLAASASLPAAQVAYVFATAYHETAKTMQPIAEYGRGKGRSYGKPGRNGGQIPYGRGFVQTTWDANYERTDKELGLDGALVKNYNLLLTDTNMAAQAAVRGMVEGWYTGRKLANYFGARNDPVNARRIINGTDKAQMIAGYWSLIYKALLDAVDDAA</sequence>
<proteinExistence type="predicted"/>
<evidence type="ECO:0008006" key="3">
    <source>
        <dbReference type="Google" id="ProtNLM"/>
    </source>
</evidence>
<accession>A0AA87U617</accession>
<name>A0AA87U617_RHIRH</name>
<organism evidence="1 2">
    <name type="scientific">Rhizobium rhizogenes NBRC 13257</name>
    <dbReference type="NCBI Taxonomy" id="1220581"/>
    <lineage>
        <taxon>Bacteria</taxon>
        <taxon>Pseudomonadati</taxon>
        <taxon>Pseudomonadota</taxon>
        <taxon>Alphaproteobacteria</taxon>
        <taxon>Hyphomicrobiales</taxon>
        <taxon>Rhizobiaceae</taxon>
        <taxon>Rhizobium/Agrobacterium group</taxon>
        <taxon>Rhizobium</taxon>
    </lineage>
</organism>
<evidence type="ECO:0000313" key="2">
    <source>
        <dbReference type="Proteomes" id="UP000026941"/>
    </source>
</evidence>